<dbReference type="eggNOG" id="KOG4197">
    <property type="taxonomic scope" value="Eukaryota"/>
</dbReference>
<keyword evidence="1" id="KW-0677">Repeat</keyword>
<reference evidence="3 4" key="1">
    <citation type="journal article" date="2011" name="Science">
        <title>The Selaginella genome identifies genetic changes associated with the evolution of vascular plants.</title>
        <authorList>
            <person name="Banks J.A."/>
            <person name="Nishiyama T."/>
            <person name="Hasebe M."/>
            <person name="Bowman J.L."/>
            <person name="Gribskov M."/>
            <person name="dePamphilis C."/>
            <person name="Albert V.A."/>
            <person name="Aono N."/>
            <person name="Aoyama T."/>
            <person name="Ambrose B.A."/>
            <person name="Ashton N.W."/>
            <person name="Axtell M.J."/>
            <person name="Barker E."/>
            <person name="Barker M.S."/>
            <person name="Bennetzen J.L."/>
            <person name="Bonawitz N.D."/>
            <person name="Chapple C."/>
            <person name="Cheng C."/>
            <person name="Correa L.G."/>
            <person name="Dacre M."/>
            <person name="DeBarry J."/>
            <person name="Dreyer I."/>
            <person name="Elias M."/>
            <person name="Engstrom E.M."/>
            <person name="Estelle M."/>
            <person name="Feng L."/>
            <person name="Finet C."/>
            <person name="Floyd S.K."/>
            <person name="Frommer W.B."/>
            <person name="Fujita T."/>
            <person name="Gramzow L."/>
            <person name="Gutensohn M."/>
            <person name="Harholt J."/>
            <person name="Hattori M."/>
            <person name="Heyl A."/>
            <person name="Hirai T."/>
            <person name="Hiwatashi Y."/>
            <person name="Ishikawa M."/>
            <person name="Iwata M."/>
            <person name="Karol K.G."/>
            <person name="Koehler B."/>
            <person name="Kolukisaoglu U."/>
            <person name="Kubo M."/>
            <person name="Kurata T."/>
            <person name="Lalonde S."/>
            <person name="Li K."/>
            <person name="Li Y."/>
            <person name="Litt A."/>
            <person name="Lyons E."/>
            <person name="Manning G."/>
            <person name="Maruyama T."/>
            <person name="Michael T.P."/>
            <person name="Mikami K."/>
            <person name="Miyazaki S."/>
            <person name="Morinaga S."/>
            <person name="Murata T."/>
            <person name="Mueller-Roeber B."/>
            <person name="Nelson D.R."/>
            <person name="Obara M."/>
            <person name="Oguri Y."/>
            <person name="Olmstead R.G."/>
            <person name="Onodera N."/>
            <person name="Petersen B.L."/>
            <person name="Pils B."/>
            <person name="Prigge M."/>
            <person name="Rensing S.A."/>
            <person name="Riano-Pachon D.M."/>
            <person name="Roberts A.W."/>
            <person name="Sato Y."/>
            <person name="Scheller H.V."/>
            <person name="Schulz B."/>
            <person name="Schulz C."/>
            <person name="Shakirov E.V."/>
            <person name="Shibagaki N."/>
            <person name="Shinohara N."/>
            <person name="Shippen D.E."/>
            <person name="Soerensen I."/>
            <person name="Sotooka R."/>
            <person name="Sugimoto N."/>
            <person name="Sugita M."/>
            <person name="Sumikawa N."/>
            <person name="Tanurdzic M."/>
            <person name="Theissen G."/>
            <person name="Ulvskov P."/>
            <person name="Wakazuki S."/>
            <person name="Weng J.K."/>
            <person name="Willats W.W."/>
            <person name="Wipf D."/>
            <person name="Wolf P.G."/>
            <person name="Yang L."/>
            <person name="Zimmer A.D."/>
            <person name="Zhu Q."/>
            <person name="Mitros T."/>
            <person name="Hellsten U."/>
            <person name="Loque D."/>
            <person name="Otillar R."/>
            <person name="Salamov A."/>
            <person name="Schmutz J."/>
            <person name="Shapiro H."/>
            <person name="Lindquist E."/>
            <person name="Lucas S."/>
            <person name="Rokhsar D."/>
            <person name="Grigoriev I.V."/>
        </authorList>
    </citation>
    <scope>NUCLEOTIDE SEQUENCE [LARGE SCALE GENOMIC DNA]</scope>
</reference>
<feature type="repeat" description="PPR" evidence="2">
    <location>
        <begin position="5"/>
        <end position="35"/>
    </location>
</feature>
<dbReference type="InParanoid" id="D8SHD1"/>
<dbReference type="EMBL" id="GL377620">
    <property type="protein sequence ID" value="EFJ15984.1"/>
    <property type="molecule type" value="Genomic_DNA"/>
</dbReference>
<gene>
    <name evidence="3" type="ORF">SELMODRAFT_117142</name>
</gene>
<evidence type="ECO:0008006" key="5">
    <source>
        <dbReference type="Google" id="ProtNLM"/>
    </source>
</evidence>
<organism evidence="4">
    <name type="scientific">Selaginella moellendorffii</name>
    <name type="common">Spikemoss</name>
    <dbReference type="NCBI Taxonomy" id="88036"/>
    <lineage>
        <taxon>Eukaryota</taxon>
        <taxon>Viridiplantae</taxon>
        <taxon>Streptophyta</taxon>
        <taxon>Embryophyta</taxon>
        <taxon>Tracheophyta</taxon>
        <taxon>Lycopodiopsida</taxon>
        <taxon>Selaginellales</taxon>
        <taxon>Selaginellaceae</taxon>
        <taxon>Selaginella</taxon>
    </lineage>
</organism>
<evidence type="ECO:0000313" key="3">
    <source>
        <dbReference type="EMBL" id="EFJ15984.1"/>
    </source>
</evidence>
<dbReference type="HOGENOM" id="CLU_002706_0_0_1"/>
<evidence type="ECO:0000256" key="2">
    <source>
        <dbReference type="PROSITE-ProRule" id="PRU00708"/>
    </source>
</evidence>
<dbReference type="STRING" id="88036.D8SHD1"/>
<dbReference type="Pfam" id="PF01535">
    <property type="entry name" value="PPR"/>
    <property type="match status" value="1"/>
</dbReference>
<dbReference type="PANTHER" id="PTHR47926">
    <property type="entry name" value="PENTATRICOPEPTIDE REPEAT-CONTAINING PROTEIN"/>
    <property type="match status" value="1"/>
</dbReference>
<evidence type="ECO:0000313" key="4">
    <source>
        <dbReference type="Proteomes" id="UP000001514"/>
    </source>
</evidence>
<dbReference type="GO" id="GO:0048731">
    <property type="term" value="P:system development"/>
    <property type="evidence" value="ECO:0007669"/>
    <property type="project" value="UniProtKB-ARBA"/>
</dbReference>
<dbReference type="NCBIfam" id="TIGR00756">
    <property type="entry name" value="PPR"/>
    <property type="match status" value="2"/>
</dbReference>
<dbReference type="Gene3D" id="1.25.40.10">
    <property type="entry name" value="Tetratricopeptide repeat domain"/>
    <property type="match status" value="2"/>
</dbReference>
<dbReference type="Pfam" id="PF13041">
    <property type="entry name" value="PPR_2"/>
    <property type="match status" value="1"/>
</dbReference>
<keyword evidence="4" id="KW-1185">Reference proteome</keyword>
<dbReference type="InterPro" id="IPR011990">
    <property type="entry name" value="TPR-like_helical_dom_sf"/>
</dbReference>
<dbReference type="PROSITE" id="PS51375">
    <property type="entry name" value="PPR"/>
    <property type="match status" value="2"/>
</dbReference>
<accession>D8SHD1</accession>
<dbReference type="InterPro" id="IPR046960">
    <property type="entry name" value="PPR_At4g14850-like_plant"/>
</dbReference>
<dbReference type="GO" id="GO:0003723">
    <property type="term" value="F:RNA binding"/>
    <property type="evidence" value="ECO:0007669"/>
    <property type="project" value="InterPro"/>
</dbReference>
<sequence>MPVKDVISWTAMVVAFSEGGNIDQAKHFFDQMITRDLVAWNSMIKAFANTGLLSDAVGFLYAMLQEGIKPNDHTYRGILSGCSHAGLPEECRIHFLSMVADHAIAPELDHYCCVVDSLGRSKRLDWAEELVQSMPYVPNEVAWTSLLGACRVYGDAELLERAASAAREVSGLKPEDSSAYVMLANLIVCDDGSLDQEEENEELA</sequence>
<feature type="repeat" description="PPR" evidence="2">
    <location>
        <begin position="36"/>
        <end position="70"/>
    </location>
</feature>
<dbReference type="FunFam" id="1.25.40.10:FF:000158">
    <property type="entry name" value="pentatricopeptide repeat-containing protein At2g33680"/>
    <property type="match status" value="1"/>
</dbReference>
<protein>
    <recommendedName>
        <fullName evidence="5">Pentacotripeptide-repeat region of PRORP domain-containing protein</fullName>
    </recommendedName>
</protein>
<evidence type="ECO:0000256" key="1">
    <source>
        <dbReference type="ARBA" id="ARBA00022737"/>
    </source>
</evidence>
<dbReference type="KEGG" id="smo:SELMODRAFT_117142"/>
<dbReference type="GO" id="GO:0009451">
    <property type="term" value="P:RNA modification"/>
    <property type="evidence" value="ECO:0007669"/>
    <property type="project" value="InterPro"/>
</dbReference>
<proteinExistence type="predicted"/>
<dbReference type="Gramene" id="EFJ15984">
    <property type="protein sequence ID" value="EFJ15984"/>
    <property type="gene ID" value="SELMODRAFT_117142"/>
</dbReference>
<dbReference type="AlphaFoldDB" id="D8SHD1"/>
<dbReference type="InterPro" id="IPR002885">
    <property type="entry name" value="PPR_rpt"/>
</dbReference>
<name>D8SHD1_SELML</name>
<dbReference type="Proteomes" id="UP000001514">
    <property type="component" value="Unassembled WGS sequence"/>
</dbReference>